<evidence type="ECO:0000313" key="1">
    <source>
        <dbReference type="EMBL" id="RHL88579.1"/>
    </source>
</evidence>
<sequence>MILAVDDVMKLPEFAVQNEKVIEEKLNAAELMIRAYTNNNFQNRFVRFTADSLGNRLLGTSDFLKVGDTVQISQSMVNDGLYKITELGDDFIRVDQELYKSTNLITKVEYPADVRAGVLELLKWDIKNRPKTGVKSETLSRYSVTYFDQDANNQVMGYPVALLGFLKPYIKARF</sequence>
<dbReference type="AlphaFoldDB" id="A0A415N115"/>
<dbReference type="InterPro" id="IPR053746">
    <property type="entry name" value="Viral_HT_Connector_Assembly"/>
</dbReference>
<reference evidence="1 2" key="1">
    <citation type="submission" date="2018-08" db="EMBL/GenBank/DDBJ databases">
        <title>A genome reference for cultivated species of the human gut microbiota.</title>
        <authorList>
            <person name="Zou Y."/>
            <person name="Xue W."/>
            <person name="Luo G."/>
        </authorList>
    </citation>
    <scope>NUCLEOTIDE SEQUENCE [LARGE SCALE GENOMIC DNA]</scope>
    <source>
        <strain evidence="1 2">AF36-1BH</strain>
    </source>
</reference>
<protein>
    <submittedName>
        <fullName evidence="1">Uncharacterized protein</fullName>
    </submittedName>
</protein>
<dbReference type="RefSeq" id="WP_118427122.1">
    <property type="nucleotide sequence ID" value="NZ_QRPD01000004.1"/>
</dbReference>
<organism evidence="1 2">
    <name type="scientific">Dorea formicigenerans</name>
    <dbReference type="NCBI Taxonomy" id="39486"/>
    <lineage>
        <taxon>Bacteria</taxon>
        <taxon>Bacillati</taxon>
        <taxon>Bacillota</taxon>
        <taxon>Clostridia</taxon>
        <taxon>Lachnospirales</taxon>
        <taxon>Lachnospiraceae</taxon>
        <taxon>Dorea</taxon>
    </lineage>
</organism>
<comment type="caution">
    <text evidence="1">The sequence shown here is derived from an EMBL/GenBank/DDBJ whole genome shotgun (WGS) entry which is preliminary data.</text>
</comment>
<name>A0A415N115_9FIRM</name>
<proteinExistence type="predicted"/>
<gene>
    <name evidence="1" type="ORF">DWZ98_06010</name>
</gene>
<dbReference type="EMBL" id="QRPD01000004">
    <property type="protein sequence ID" value="RHL88579.1"/>
    <property type="molecule type" value="Genomic_DNA"/>
</dbReference>
<dbReference type="Gene3D" id="1.10.246.150">
    <property type="match status" value="1"/>
</dbReference>
<accession>A0A415N115</accession>
<evidence type="ECO:0000313" key="2">
    <source>
        <dbReference type="Proteomes" id="UP000283325"/>
    </source>
</evidence>
<dbReference type="Proteomes" id="UP000283325">
    <property type="component" value="Unassembled WGS sequence"/>
</dbReference>